<evidence type="ECO:0000313" key="9">
    <source>
        <dbReference type="EMBL" id="SPF80794.1"/>
    </source>
</evidence>
<dbReference type="Gene3D" id="3.40.50.1360">
    <property type="match status" value="1"/>
</dbReference>
<evidence type="ECO:0000256" key="6">
    <source>
        <dbReference type="ARBA" id="ARBA00020337"/>
    </source>
</evidence>
<evidence type="ECO:0000259" key="8">
    <source>
        <dbReference type="Pfam" id="PF01182"/>
    </source>
</evidence>
<dbReference type="EC" id="3.1.1.31" evidence="5 7"/>
<dbReference type="GO" id="GO:0017057">
    <property type="term" value="F:6-phosphogluconolactonase activity"/>
    <property type="evidence" value="ECO:0007669"/>
    <property type="project" value="UniProtKB-UniRule"/>
</dbReference>
<feature type="domain" description="Glucosamine/galactosamine-6-phosphate isomerase" evidence="8">
    <location>
        <begin position="10"/>
        <end position="223"/>
    </location>
</feature>
<evidence type="ECO:0000313" key="10">
    <source>
        <dbReference type="Proteomes" id="UP000244904"/>
    </source>
</evidence>
<dbReference type="OrthoDB" id="9810967at2"/>
<dbReference type="SUPFAM" id="SSF100950">
    <property type="entry name" value="NagB/RpiA/CoA transferase-like"/>
    <property type="match status" value="1"/>
</dbReference>
<dbReference type="InterPro" id="IPR039104">
    <property type="entry name" value="6PGL"/>
</dbReference>
<comment type="pathway">
    <text evidence="3 7">Carbohydrate degradation; pentose phosphate pathway; D-ribulose 5-phosphate from D-glucose 6-phosphate (oxidative stage): step 2/3.</text>
</comment>
<proteinExistence type="inferred from homology"/>
<dbReference type="GO" id="GO:0005975">
    <property type="term" value="P:carbohydrate metabolic process"/>
    <property type="evidence" value="ECO:0007669"/>
    <property type="project" value="UniProtKB-UniRule"/>
</dbReference>
<evidence type="ECO:0000256" key="1">
    <source>
        <dbReference type="ARBA" id="ARBA00000832"/>
    </source>
</evidence>
<dbReference type="Pfam" id="PF01182">
    <property type="entry name" value="Glucosamine_iso"/>
    <property type="match status" value="1"/>
</dbReference>
<dbReference type="Proteomes" id="UP000244904">
    <property type="component" value="Unassembled WGS sequence"/>
</dbReference>
<comment type="similarity">
    <text evidence="4 7">Belongs to the glucosamine/galactosamine-6-phosphate isomerase family. 6-phosphogluconolactonase subfamily.</text>
</comment>
<comment type="catalytic activity">
    <reaction evidence="1 7">
        <text>6-phospho-D-glucono-1,5-lactone + H2O = 6-phospho-D-gluconate + H(+)</text>
        <dbReference type="Rhea" id="RHEA:12556"/>
        <dbReference type="ChEBI" id="CHEBI:15377"/>
        <dbReference type="ChEBI" id="CHEBI:15378"/>
        <dbReference type="ChEBI" id="CHEBI:57955"/>
        <dbReference type="ChEBI" id="CHEBI:58759"/>
        <dbReference type="EC" id="3.1.1.31"/>
    </reaction>
</comment>
<comment type="function">
    <text evidence="2 7">Hydrolysis of 6-phosphogluconolactone to 6-phosphogluconate.</text>
</comment>
<evidence type="ECO:0000256" key="2">
    <source>
        <dbReference type="ARBA" id="ARBA00002681"/>
    </source>
</evidence>
<evidence type="ECO:0000256" key="4">
    <source>
        <dbReference type="ARBA" id="ARBA00010662"/>
    </source>
</evidence>
<dbReference type="InterPro" id="IPR037171">
    <property type="entry name" value="NagB/RpiA_transferase-like"/>
</dbReference>
<dbReference type="RefSeq" id="WP_108886648.1">
    <property type="nucleotide sequence ID" value="NZ_OMOJ01000005.1"/>
</dbReference>
<accession>A0A2R8AY54</accession>
<dbReference type="GO" id="GO:0006098">
    <property type="term" value="P:pentose-phosphate shunt"/>
    <property type="evidence" value="ECO:0007669"/>
    <property type="project" value="UniProtKB-UniPathway"/>
</dbReference>
<dbReference type="InterPro" id="IPR006148">
    <property type="entry name" value="Glc/Gal-6P_isomerase"/>
</dbReference>
<dbReference type="PANTHER" id="PTHR11054">
    <property type="entry name" value="6-PHOSPHOGLUCONOLACTONASE"/>
    <property type="match status" value="1"/>
</dbReference>
<dbReference type="EMBL" id="OMOJ01000005">
    <property type="protein sequence ID" value="SPF80794.1"/>
    <property type="molecule type" value="Genomic_DNA"/>
</dbReference>
<gene>
    <name evidence="9" type="primary">pgl_1</name>
    <name evidence="7" type="synonym">pgl</name>
    <name evidence="9" type="ORF">PRI8871_02606</name>
</gene>
<evidence type="ECO:0000256" key="5">
    <source>
        <dbReference type="ARBA" id="ARBA00013198"/>
    </source>
</evidence>
<dbReference type="CDD" id="cd01400">
    <property type="entry name" value="6PGL"/>
    <property type="match status" value="1"/>
</dbReference>
<keyword evidence="7 9" id="KW-0378">Hydrolase</keyword>
<dbReference type="UniPathway" id="UPA00115">
    <property type="reaction ID" value="UER00409"/>
</dbReference>
<keyword evidence="10" id="KW-1185">Reference proteome</keyword>
<dbReference type="PANTHER" id="PTHR11054:SF0">
    <property type="entry name" value="6-PHOSPHOGLUCONOLACTONASE"/>
    <property type="match status" value="1"/>
</dbReference>
<organism evidence="9 10">
    <name type="scientific">Pseudoprimorskyibacter insulae</name>
    <dbReference type="NCBI Taxonomy" id="1695997"/>
    <lineage>
        <taxon>Bacteria</taxon>
        <taxon>Pseudomonadati</taxon>
        <taxon>Pseudomonadota</taxon>
        <taxon>Alphaproteobacteria</taxon>
        <taxon>Rhodobacterales</taxon>
        <taxon>Paracoccaceae</taxon>
        <taxon>Pseudoprimorskyibacter</taxon>
    </lineage>
</organism>
<evidence type="ECO:0000256" key="7">
    <source>
        <dbReference type="RuleBase" id="RU365095"/>
    </source>
</evidence>
<dbReference type="NCBIfam" id="TIGR01198">
    <property type="entry name" value="pgl"/>
    <property type="match status" value="1"/>
</dbReference>
<reference evidence="10" key="1">
    <citation type="submission" date="2018-03" db="EMBL/GenBank/DDBJ databases">
        <authorList>
            <person name="Rodrigo-Torres L."/>
            <person name="Arahal R. D."/>
            <person name="Lucena T."/>
        </authorList>
    </citation>
    <scope>NUCLEOTIDE SEQUENCE [LARGE SCALE GENOMIC DNA]</scope>
    <source>
        <strain evidence="10">CECT 8871</strain>
    </source>
</reference>
<sequence length="225" mass="24523">MSYTLIEYADREMLAIDLANKLAGELTSALDHEDRVTLAVPGGTTPGPIFDDLCAADLDWSRVDVLLTDERWVPEDSERSNTRLLRQRLLVNRAAAARYLPLYAKADEPEEVLAELESLIVPQLPLTVVLLGMGADMHTASLFPGADKLAEALDAHAPVLMPMRAPGAPEPRITLTARVLDQALQKHIVIFGSEKRNALEAAARFDKQQAPVASVLSGATVHWAE</sequence>
<evidence type="ECO:0000256" key="3">
    <source>
        <dbReference type="ARBA" id="ARBA00004961"/>
    </source>
</evidence>
<protein>
    <recommendedName>
        <fullName evidence="6 7">6-phosphogluconolactonase</fullName>
        <shortName evidence="7">6PGL</shortName>
        <ecNumber evidence="5 7">3.1.1.31</ecNumber>
    </recommendedName>
</protein>
<dbReference type="AlphaFoldDB" id="A0A2R8AY54"/>
<dbReference type="InterPro" id="IPR005900">
    <property type="entry name" value="6-phosphogluconolactonase_DevB"/>
</dbReference>
<name>A0A2R8AY54_9RHOB</name>